<evidence type="ECO:0000259" key="1">
    <source>
        <dbReference type="PROSITE" id="PS50983"/>
    </source>
</evidence>
<dbReference type="PROSITE" id="PS50983">
    <property type="entry name" value="FE_B12_PBP"/>
    <property type="match status" value="1"/>
</dbReference>
<sequence length="379" mass="42710">MMKKISGIALLLLTCWACQTEKPADKAVQTKQDSLSLDYAEGFKVHYDGNIKIVEVLYPFQGATSGYKYLLVPQGETVPEHEANVRVIRTPISSIVCTSTTHIPLLDYIDETNKLVGFTTTDFISSEKMRARIDAGKVTELGIDKGINMERLAMLKPALVMGYTLSSDYGQFKKIEALGIPVIINAEYLEKHPLGRAEWIKFMAVFFNKEKQADSVFQVVKKNYIAAKEVADRVKDKPTVLCGVVYGDAWFLPGGQNYASRILKDAGCQYLWGEDTSNGYLELSFEAVYEKANLADLWIGTGSFTTLNEINEADERYTRFKPYQQKQVYTYDARKGAKGGSEFMELGYLRPDIILQDLVKIAHPDLLPSHTLYFHKKLE</sequence>
<gene>
    <name evidence="2" type="ORF">ACFQ21_14535</name>
</gene>
<dbReference type="InterPro" id="IPR002491">
    <property type="entry name" value="ABC_transptr_periplasmic_BD"/>
</dbReference>
<dbReference type="Gene3D" id="3.40.50.1980">
    <property type="entry name" value="Nitrogenase molybdenum iron protein domain"/>
    <property type="match status" value="2"/>
</dbReference>
<dbReference type="Proteomes" id="UP001597112">
    <property type="component" value="Unassembled WGS sequence"/>
</dbReference>
<dbReference type="RefSeq" id="WP_377579981.1">
    <property type="nucleotide sequence ID" value="NZ_JBHTKA010000004.1"/>
</dbReference>
<protein>
    <submittedName>
        <fullName evidence="2">ABC transporter substrate-binding protein</fullName>
    </submittedName>
</protein>
<dbReference type="PANTHER" id="PTHR30535">
    <property type="entry name" value="VITAMIN B12-BINDING PROTEIN"/>
    <property type="match status" value="1"/>
</dbReference>
<comment type="caution">
    <text evidence="2">The sequence shown here is derived from an EMBL/GenBank/DDBJ whole genome shotgun (WGS) entry which is preliminary data.</text>
</comment>
<dbReference type="EMBL" id="JBHTKA010000004">
    <property type="protein sequence ID" value="MFD1000539.1"/>
    <property type="molecule type" value="Genomic_DNA"/>
</dbReference>
<dbReference type="InterPro" id="IPR050902">
    <property type="entry name" value="ABC_Transporter_SBP"/>
</dbReference>
<evidence type="ECO:0000313" key="2">
    <source>
        <dbReference type="EMBL" id="MFD1000539.1"/>
    </source>
</evidence>
<evidence type="ECO:0000313" key="3">
    <source>
        <dbReference type="Proteomes" id="UP001597112"/>
    </source>
</evidence>
<keyword evidence="3" id="KW-1185">Reference proteome</keyword>
<dbReference type="SUPFAM" id="SSF53807">
    <property type="entry name" value="Helical backbone' metal receptor"/>
    <property type="match status" value="1"/>
</dbReference>
<proteinExistence type="predicted"/>
<dbReference type="PANTHER" id="PTHR30535:SF34">
    <property type="entry name" value="MOLYBDATE-BINDING PROTEIN MOLA"/>
    <property type="match status" value="1"/>
</dbReference>
<name>A0ABW3K4J4_9BACT</name>
<dbReference type="Pfam" id="PF01497">
    <property type="entry name" value="Peripla_BP_2"/>
    <property type="match status" value="1"/>
</dbReference>
<organism evidence="2 3">
    <name type="scientific">Ohtaekwangia kribbensis</name>
    <dbReference type="NCBI Taxonomy" id="688913"/>
    <lineage>
        <taxon>Bacteria</taxon>
        <taxon>Pseudomonadati</taxon>
        <taxon>Bacteroidota</taxon>
        <taxon>Cytophagia</taxon>
        <taxon>Cytophagales</taxon>
        <taxon>Fulvivirgaceae</taxon>
        <taxon>Ohtaekwangia</taxon>
    </lineage>
</organism>
<accession>A0ABW3K4J4</accession>
<feature type="domain" description="Fe/B12 periplasmic-binding" evidence="1">
    <location>
        <begin position="94"/>
        <end position="366"/>
    </location>
</feature>
<reference evidence="3" key="1">
    <citation type="journal article" date="2019" name="Int. J. Syst. Evol. Microbiol.">
        <title>The Global Catalogue of Microorganisms (GCM) 10K type strain sequencing project: providing services to taxonomists for standard genome sequencing and annotation.</title>
        <authorList>
            <consortium name="The Broad Institute Genomics Platform"/>
            <consortium name="The Broad Institute Genome Sequencing Center for Infectious Disease"/>
            <person name="Wu L."/>
            <person name="Ma J."/>
        </authorList>
    </citation>
    <scope>NUCLEOTIDE SEQUENCE [LARGE SCALE GENOMIC DNA]</scope>
    <source>
        <strain evidence="3">CCUG 58938</strain>
    </source>
</reference>